<dbReference type="EMBL" id="BGPR01003535">
    <property type="protein sequence ID" value="GBM89390.1"/>
    <property type="molecule type" value="Genomic_DNA"/>
</dbReference>
<evidence type="ECO:0000256" key="1">
    <source>
        <dbReference type="SAM" id="Phobius"/>
    </source>
</evidence>
<keyword evidence="3" id="KW-1185">Reference proteome</keyword>
<organism evidence="2 3">
    <name type="scientific">Araneus ventricosus</name>
    <name type="common">Orbweaver spider</name>
    <name type="synonym">Epeira ventricosa</name>
    <dbReference type="NCBI Taxonomy" id="182803"/>
    <lineage>
        <taxon>Eukaryota</taxon>
        <taxon>Metazoa</taxon>
        <taxon>Ecdysozoa</taxon>
        <taxon>Arthropoda</taxon>
        <taxon>Chelicerata</taxon>
        <taxon>Arachnida</taxon>
        <taxon>Araneae</taxon>
        <taxon>Araneomorphae</taxon>
        <taxon>Entelegynae</taxon>
        <taxon>Araneoidea</taxon>
        <taxon>Araneidae</taxon>
        <taxon>Araneus</taxon>
    </lineage>
</organism>
<name>A0A4Y2JH17_ARAVE</name>
<evidence type="ECO:0000313" key="2">
    <source>
        <dbReference type="EMBL" id="GBM89390.1"/>
    </source>
</evidence>
<feature type="transmembrane region" description="Helical" evidence="1">
    <location>
        <begin position="63"/>
        <end position="80"/>
    </location>
</feature>
<proteinExistence type="predicted"/>
<accession>A0A4Y2JH17</accession>
<sequence>MRYKQVTWSRKVHLHKAAVLDMRGDEGQWSYKKLSRKNSTFGALLRCSIEDDMTEFKSNIKKAYVFFLVLLFDLFVSPVMDDFAVRPSPPPKNNNKIKF</sequence>
<evidence type="ECO:0000313" key="3">
    <source>
        <dbReference type="Proteomes" id="UP000499080"/>
    </source>
</evidence>
<keyword evidence="1" id="KW-1133">Transmembrane helix</keyword>
<comment type="caution">
    <text evidence="2">The sequence shown here is derived from an EMBL/GenBank/DDBJ whole genome shotgun (WGS) entry which is preliminary data.</text>
</comment>
<keyword evidence="1" id="KW-0472">Membrane</keyword>
<gene>
    <name evidence="2" type="ORF">AVEN_200454_1</name>
</gene>
<protein>
    <submittedName>
        <fullName evidence="2">Uncharacterized protein</fullName>
    </submittedName>
</protein>
<dbReference type="AlphaFoldDB" id="A0A4Y2JH17"/>
<dbReference type="Proteomes" id="UP000499080">
    <property type="component" value="Unassembled WGS sequence"/>
</dbReference>
<keyword evidence="1" id="KW-0812">Transmembrane</keyword>
<reference evidence="2 3" key="1">
    <citation type="journal article" date="2019" name="Sci. Rep.">
        <title>Orb-weaving spider Araneus ventricosus genome elucidates the spidroin gene catalogue.</title>
        <authorList>
            <person name="Kono N."/>
            <person name="Nakamura H."/>
            <person name="Ohtoshi R."/>
            <person name="Moran D.A.P."/>
            <person name="Shinohara A."/>
            <person name="Yoshida Y."/>
            <person name="Fujiwara M."/>
            <person name="Mori M."/>
            <person name="Tomita M."/>
            <person name="Arakawa K."/>
        </authorList>
    </citation>
    <scope>NUCLEOTIDE SEQUENCE [LARGE SCALE GENOMIC DNA]</scope>
</reference>